<dbReference type="EMBL" id="MLQQ01000017">
    <property type="protein sequence ID" value="OIJ13373.1"/>
    <property type="molecule type" value="Genomic_DNA"/>
</dbReference>
<proteinExistence type="predicted"/>
<keyword evidence="2" id="KW-1185">Reference proteome</keyword>
<reference evidence="1 2" key="1">
    <citation type="submission" date="2016-10" db="EMBL/GenBank/DDBJ databases">
        <title>Draft genome sequences of four alkaliphilic bacteria belonging to the Anaerobacillus genus.</title>
        <authorList>
            <person name="Bassil N.M."/>
            <person name="Lloyd J.R."/>
        </authorList>
    </citation>
    <scope>NUCLEOTIDE SEQUENCE [LARGE SCALE GENOMIC DNA]</scope>
    <source>
        <strain evidence="1 2">DSM 15340</strain>
    </source>
</reference>
<gene>
    <name evidence="1" type="ORF">BKP35_09055</name>
</gene>
<evidence type="ECO:0000313" key="1">
    <source>
        <dbReference type="EMBL" id="OIJ13373.1"/>
    </source>
</evidence>
<organism evidence="1 2">
    <name type="scientific">Anaerobacillus arseniciselenatis</name>
    <dbReference type="NCBI Taxonomy" id="85682"/>
    <lineage>
        <taxon>Bacteria</taxon>
        <taxon>Bacillati</taxon>
        <taxon>Bacillota</taxon>
        <taxon>Bacilli</taxon>
        <taxon>Bacillales</taxon>
        <taxon>Bacillaceae</taxon>
        <taxon>Anaerobacillus</taxon>
    </lineage>
</organism>
<dbReference type="Proteomes" id="UP000180098">
    <property type="component" value="Unassembled WGS sequence"/>
</dbReference>
<comment type="caution">
    <text evidence="1">The sequence shown here is derived from an EMBL/GenBank/DDBJ whole genome shotgun (WGS) entry which is preliminary data.</text>
</comment>
<accession>A0A1S2LMN3</accession>
<evidence type="ECO:0000313" key="2">
    <source>
        <dbReference type="Proteomes" id="UP000180098"/>
    </source>
</evidence>
<name>A0A1S2LMN3_9BACI</name>
<sequence>MIDFVKDGKGAIKNSIERAKLTKDKVDKSINMVNKLSGKSEAVNDVIVIIATWQNKPIC</sequence>
<dbReference type="AlphaFoldDB" id="A0A1S2LMN3"/>
<protein>
    <submittedName>
        <fullName evidence="1">Uncharacterized protein</fullName>
    </submittedName>
</protein>